<dbReference type="OrthoDB" id="299301at2157"/>
<feature type="region of interest" description="Disordered" evidence="1">
    <location>
        <begin position="24"/>
        <end position="47"/>
    </location>
</feature>
<dbReference type="EMBL" id="FNBK01000003">
    <property type="protein sequence ID" value="SDF02159.1"/>
    <property type="molecule type" value="Genomic_DNA"/>
</dbReference>
<evidence type="ECO:0000313" key="2">
    <source>
        <dbReference type="EMBL" id="SDF02159.1"/>
    </source>
</evidence>
<gene>
    <name evidence="2" type="ORF">SAMN05216218_103104</name>
</gene>
<dbReference type="AlphaFoldDB" id="A0A1G7HQ75"/>
<keyword evidence="3" id="KW-1185">Reference proteome</keyword>
<dbReference type="Proteomes" id="UP000199076">
    <property type="component" value="Unassembled WGS sequence"/>
</dbReference>
<name>A0A1G7HQ75_9EURY</name>
<proteinExistence type="predicted"/>
<sequence>MTTTDLVALIERQRETGRLVEDADQHRNAGVYRAEDAAGLRDETTRQ</sequence>
<organism evidence="2 3">
    <name type="scientific">Halorientalis regularis</name>
    <dbReference type="NCBI Taxonomy" id="660518"/>
    <lineage>
        <taxon>Archaea</taxon>
        <taxon>Methanobacteriati</taxon>
        <taxon>Methanobacteriota</taxon>
        <taxon>Stenosarchaea group</taxon>
        <taxon>Halobacteria</taxon>
        <taxon>Halobacteriales</taxon>
        <taxon>Haloarculaceae</taxon>
        <taxon>Halorientalis</taxon>
    </lineage>
</organism>
<evidence type="ECO:0000256" key="1">
    <source>
        <dbReference type="SAM" id="MobiDB-lite"/>
    </source>
</evidence>
<evidence type="ECO:0000313" key="3">
    <source>
        <dbReference type="Proteomes" id="UP000199076"/>
    </source>
</evidence>
<dbReference type="RefSeq" id="WP_175452781.1">
    <property type="nucleotide sequence ID" value="NZ_FNBK01000003.1"/>
</dbReference>
<accession>A0A1G7HQ75</accession>
<reference evidence="3" key="1">
    <citation type="submission" date="2016-10" db="EMBL/GenBank/DDBJ databases">
        <authorList>
            <person name="Varghese N."/>
            <person name="Submissions S."/>
        </authorList>
    </citation>
    <scope>NUCLEOTIDE SEQUENCE [LARGE SCALE GENOMIC DNA]</scope>
    <source>
        <strain evidence="3">IBRC-M 10760</strain>
    </source>
</reference>
<protein>
    <submittedName>
        <fullName evidence="2">Uncharacterized protein</fullName>
    </submittedName>
</protein>